<dbReference type="Pfam" id="PF06335">
    <property type="entry name" value="DUF1054"/>
    <property type="match status" value="1"/>
</dbReference>
<name>A0A0B5AQD7_9BACL</name>
<dbReference type="STRING" id="1508404.JMA_15300"/>
<evidence type="ECO:0000313" key="2">
    <source>
        <dbReference type="EMBL" id="AJD90847.1"/>
    </source>
</evidence>
<dbReference type="Gene3D" id="3.30.930.20">
    <property type="entry name" value="Protein of unknown function DUF1054"/>
    <property type="match status" value="1"/>
</dbReference>
<protein>
    <recommendedName>
        <fullName evidence="1">UPF0637 protein JMA_15300</fullName>
    </recommendedName>
</protein>
<dbReference type="KEGG" id="jeo:JMA_15300"/>
<sequence length="212" mass="24544">MTGYFTTEDFDIFTIEGLDERMEGIRSKIQPKFQELGEMTVPTLSAHSDEEMHLHIARHARRSVNPPNDTWMAAAPSKRGYKKLPHFQFGLWGDHLFIWTAFIYELPEKETIAKTMIENLDDLVKILPEDGWISGDHTKKEAKKISEMNEGDILHMLERFENVKKAEFLAGRRIEASEAVKLSKDELSQLILQTWTELLPLYKLGTRIQQTV</sequence>
<gene>
    <name evidence="2" type="ORF">JMA_15300</name>
</gene>
<dbReference type="HOGENOM" id="CLU_096059_0_0_9"/>
<proteinExistence type="inferred from homology"/>
<dbReference type="OrthoDB" id="9812818at2"/>
<accession>A0A0B5AQD7</accession>
<dbReference type="AlphaFoldDB" id="A0A0B5AQD7"/>
<reference evidence="2 3" key="1">
    <citation type="submission" date="2014-08" db="EMBL/GenBank/DDBJ databases">
        <title>Complete genome of a marine bacteria Jeotgalibacillus malaysiensis.</title>
        <authorList>
            <person name="Yaakop A.S."/>
            <person name="Chan K.-G."/>
            <person name="Goh K.M."/>
        </authorList>
    </citation>
    <scope>NUCLEOTIDE SEQUENCE [LARGE SCALE GENOMIC DNA]</scope>
    <source>
        <strain evidence="2 3">D5</strain>
    </source>
</reference>
<dbReference type="EMBL" id="CP009416">
    <property type="protein sequence ID" value="AJD90847.1"/>
    <property type="molecule type" value="Genomic_DNA"/>
</dbReference>
<dbReference type="BioCyc" id="JESP1508404:G14D9-10785-MONOMER"/>
<dbReference type="InterPro" id="IPR009403">
    <property type="entry name" value="UPF0637"/>
</dbReference>
<evidence type="ECO:0000256" key="1">
    <source>
        <dbReference type="HAMAP-Rule" id="MF_01851"/>
    </source>
</evidence>
<comment type="similarity">
    <text evidence="1">Belongs to the UPF0637 family.</text>
</comment>
<organism evidence="2 3">
    <name type="scientific">Jeotgalibacillus malaysiensis</name>
    <dbReference type="NCBI Taxonomy" id="1508404"/>
    <lineage>
        <taxon>Bacteria</taxon>
        <taxon>Bacillati</taxon>
        <taxon>Bacillota</taxon>
        <taxon>Bacilli</taxon>
        <taxon>Bacillales</taxon>
        <taxon>Caryophanaceae</taxon>
        <taxon>Jeotgalibacillus</taxon>
    </lineage>
</organism>
<dbReference type="Proteomes" id="UP000031449">
    <property type="component" value="Chromosome"/>
</dbReference>
<dbReference type="HAMAP" id="MF_01851">
    <property type="entry name" value="UPF0637"/>
    <property type="match status" value="1"/>
</dbReference>
<keyword evidence="3" id="KW-1185">Reference proteome</keyword>
<dbReference type="SUPFAM" id="SSF142913">
    <property type="entry name" value="YktB/PF0168-like"/>
    <property type="match status" value="1"/>
</dbReference>
<dbReference type="PIRSF" id="PIRSF021332">
    <property type="entry name" value="DUF1054"/>
    <property type="match status" value="1"/>
</dbReference>
<dbReference type="InterPro" id="IPR053707">
    <property type="entry name" value="UPF0637_domain_sf"/>
</dbReference>
<evidence type="ECO:0000313" key="3">
    <source>
        <dbReference type="Proteomes" id="UP000031449"/>
    </source>
</evidence>